<evidence type="ECO:0000313" key="1">
    <source>
        <dbReference type="EMBL" id="MCP1258384.1"/>
    </source>
</evidence>
<organism evidence="1 2">
    <name type="scientific">Acetobacter lambici</name>
    <dbReference type="NCBI Taxonomy" id="1332824"/>
    <lineage>
        <taxon>Bacteria</taxon>
        <taxon>Pseudomonadati</taxon>
        <taxon>Pseudomonadota</taxon>
        <taxon>Alphaproteobacteria</taxon>
        <taxon>Acetobacterales</taxon>
        <taxon>Acetobacteraceae</taxon>
        <taxon>Acetobacter</taxon>
    </lineage>
</organism>
<reference evidence="1 2" key="1">
    <citation type="submission" date="2022-06" db="EMBL/GenBank/DDBJ databases">
        <title>Acetobacer genomes from food samples.</title>
        <authorList>
            <person name="Sombolestani A."/>
        </authorList>
    </citation>
    <scope>NUCLEOTIDE SEQUENCE [LARGE SCALE GENOMIC DNA]</scope>
    <source>
        <strain evidence="1 2">R-83285</strain>
    </source>
</reference>
<sequence length="287" mass="29296">MMPLWAARGATARGIRDRVWTPAPHAGTNTAMRHSFALPRLTAVLCTLGLCLTSAAYARDIPGQRVQVSAPCLNSLHIVTDKTLSGRVDVGGIWPLGLQSTTAEDGTITLTQVGCPTGQNLELHMPSAMPLAIDSPQATRIVIDDRSGPMSIQSGSGAIDLGRTGPVDLASDSTGPISIGTLAGSARLRSTVSAPITIHQANAPALAVYLAGTASLTVPSGTLRALDINNTGKGQASFGGTTGVAALHVQGAGGISVYKATGTIATERDGKGRIDVNLPSVPPAQQN</sequence>
<evidence type="ECO:0000313" key="2">
    <source>
        <dbReference type="Proteomes" id="UP001523528"/>
    </source>
</evidence>
<protein>
    <recommendedName>
        <fullName evidence="3">Auto-transporter adhesin head GIN domain-containing protein</fullName>
    </recommendedName>
</protein>
<proteinExistence type="predicted"/>
<dbReference type="Proteomes" id="UP001523528">
    <property type="component" value="Unassembled WGS sequence"/>
</dbReference>
<dbReference type="Gene3D" id="2.160.20.120">
    <property type="match status" value="1"/>
</dbReference>
<comment type="caution">
    <text evidence="1">The sequence shown here is derived from an EMBL/GenBank/DDBJ whole genome shotgun (WGS) entry which is preliminary data.</text>
</comment>
<dbReference type="EMBL" id="JAMYZZ010000009">
    <property type="protein sequence ID" value="MCP1258384.1"/>
    <property type="molecule type" value="Genomic_DNA"/>
</dbReference>
<dbReference type="RefSeq" id="WP_253543836.1">
    <property type="nucleotide sequence ID" value="NZ_JAMYZY010000015.1"/>
</dbReference>
<name>A0ABT1F2C2_9PROT</name>
<gene>
    <name evidence="1" type="ORF">NKW50_07250</name>
</gene>
<evidence type="ECO:0008006" key="3">
    <source>
        <dbReference type="Google" id="ProtNLM"/>
    </source>
</evidence>
<accession>A0ABT1F2C2</accession>
<keyword evidence="2" id="KW-1185">Reference proteome</keyword>